<dbReference type="PANTHER" id="PTHR34301">
    <property type="entry name" value="DNA-BINDING PROTEIN-RELATED"/>
    <property type="match status" value="1"/>
</dbReference>
<dbReference type="GO" id="GO:0016787">
    <property type="term" value="F:hydrolase activity"/>
    <property type="evidence" value="ECO:0007669"/>
    <property type="project" value="UniProtKB-KW"/>
</dbReference>
<dbReference type="Gene3D" id="3.40.50.300">
    <property type="entry name" value="P-loop containing nucleotide triphosphate hydrolases"/>
    <property type="match status" value="1"/>
</dbReference>
<organism evidence="1 2">
    <name type="scientific">Desulfoluna butyratoxydans</name>
    <dbReference type="NCBI Taxonomy" id="231438"/>
    <lineage>
        <taxon>Bacteria</taxon>
        <taxon>Pseudomonadati</taxon>
        <taxon>Thermodesulfobacteriota</taxon>
        <taxon>Desulfobacteria</taxon>
        <taxon>Desulfobacterales</taxon>
        <taxon>Desulfolunaceae</taxon>
        <taxon>Desulfoluna</taxon>
    </lineage>
</organism>
<keyword evidence="1" id="KW-0378">Hydrolase</keyword>
<reference evidence="1 2" key="1">
    <citation type="submission" date="2019-03" db="EMBL/GenBank/DDBJ databases">
        <authorList>
            <person name="Nijsse B."/>
        </authorList>
    </citation>
    <scope>NUCLEOTIDE SEQUENCE [LARGE SCALE GENOMIC DNA]</scope>
    <source>
        <strain evidence="1">Desulfoluna butyratoxydans MSL71</strain>
    </source>
</reference>
<accession>A0A4U8YIQ1</accession>
<sequence>MENPFHFTGIASAPSFCNRAKECSDLTHYIRNSQNVLLYSHRRFGKTSLLHKVLGELDGVTPYYIDLYGTTTVEEFITSVVQSLTRTLSPIERTMAWLREKLTRLTFQFSLDPVNGLPVVSPSFHGGDQGPVLTELFHLLHSLSEKERLVVAFDEFQEVTAYGDPAFEKKLRKEIQGHGRIAYIFSGSQRHLLSSMFSDTNRAFYKLAASYPLPKISTDHFLSWAKELFEKGNKPLPDTVIREVVERCENHPMYVQEFLYHLWEEGLGNLGLDALEATILERRAIEFINLFKAMTPNQKKAVKLVAQCQGKKLFSSQNLQRVGFTTPSQATRALNSLLTRDEVVHNGSWSIADPLFKRWILRLR</sequence>
<gene>
    <name evidence="1" type="ORF">MSL71_12100</name>
</gene>
<dbReference type="EMBL" id="CAADHO010000002">
    <property type="protein sequence ID" value="VFQ43575.1"/>
    <property type="molecule type" value="Genomic_DNA"/>
</dbReference>
<evidence type="ECO:0000313" key="1">
    <source>
        <dbReference type="EMBL" id="VFQ43575.1"/>
    </source>
</evidence>
<dbReference type="Proteomes" id="UP000507962">
    <property type="component" value="Unassembled WGS sequence"/>
</dbReference>
<name>A0A4U8YIQ1_9BACT</name>
<dbReference type="RefSeq" id="WP_180137826.1">
    <property type="nucleotide sequence ID" value="NZ_CAADHO010000002.1"/>
</dbReference>
<dbReference type="SUPFAM" id="SSF52540">
    <property type="entry name" value="P-loop containing nucleoside triphosphate hydrolases"/>
    <property type="match status" value="1"/>
</dbReference>
<dbReference type="PANTHER" id="PTHR34301:SF8">
    <property type="entry name" value="ATPASE DOMAIN-CONTAINING PROTEIN"/>
    <property type="match status" value="1"/>
</dbReference>
<dbReference type="AlphaFoldDB" id="A0A4U8YIQ1"/>
<keyword evidence="2" id="KW-1185">Reference proteome</keyword>
<protein>
    <submittedName>
        <fullName evidence="1">p-loop containing nucleoside triphosphate hydrolase</fullName>
    </submittedName>
</protein>
<proteinExistence type="predicted"/>
<evidence type="ECO:0000313" key="2">
    <source>
        <dbReference type="Proteomes" id="UP000507962"/>
    </source>
</evidence>
<dbReference type="InterPro" id="IPR027417">
    <property type="entry name" value="P-loop_NTPase"/>
</dbReference>